<dbReference type="GO" id="GO:0030154">
    <property type="term" value="P:cell differentiation"/>
    <property type="evidence" value="ECO:0007669"/>
    <property type="project" value="UniProtKB-ARBA"/>
</dbReference>
<keyword evidence="3" id="KW-0677">Repeat</keyword>
<feature type="domain" description="Cadherin" evidence="9">
    <location>
        <begin position="873"/>
        <end position="996"/>
    </location>
</feature>
<evidence type="ECO:0000259" key="9">
    <source>
        <dbReference type="PROSITE" id="PS50268"/>
    </source>
</evidence>
<dbReference type="InterPro" id="IPR002126">
    <property type="entry name" value="Cadherin-like_dom"/>
</dbReference>
<dbReference type="Pfam" id="PF00028">
    <property type="entry name" value="Cadherin"/>
    <property type="match status" value="11"/>
</dbReference>
<feature type="domain" description="Cadherin" evidence="9">
    <location>
        <begin position="181"/>
        <end position="302"/>
    </location>
</feature>
<evidence type="ECO:0000313" key="10">
    <source>
        <dbReference type="EnsemblMetazoa" id="AFAF000871-PA"/>
    </source>
</evidence>
<evidence type="ECO:0000256" key="7">
    <source>
        <dbReference type="PROSITE-ProRule" id="PRU00043"/>
    </source>
</evidence>
<feature type="domain" description="Cadherin" evidence="9">
    <location>
        <begin position="1109"/>
        <end position="1225"/>
    </location>
</feature>
<dbReference type="SUPFAM" id="SSF49313">
    <property type="entry name" value="Cadherin-like"/>
    <property type="match status" value="14"/>
</dbReference>
<organism evidence="10 11">
    <name type="scientific">Anopheles farauti</name>
    <dbReference type="NCBI Taxonomy" id="69004"/>
    <lineage>
        <taxon>Eukaryota</taxon>
        <taxon>Metazoa</taxon>
        <taxon>Ecdysozoa</taxon>
        <taxon>Arthropoda</taxon>
        <taxon>Hexapoda</taxon>
        <taxon>Insecta</taxon>
        <taxon>Pterygota</taxon>
        <taxon>Neoptera</taxon>
        <taxon>Endopterygota</taxon>
        <taxon>Diptera</taxon>
        <taxon>Nematocera</taxon>
        <taxon>Culicoidea</taxon>
        <taxon>Culicidae</taxon>
        <taxon>Anophelinae</taxon>
        <taxon>Anopheles</taxon>
    </lineage>
</organism>
<dbReference type="Gene3D" id="2.60.40.60">
    <property type="entry name" value="Cadherins"/>
    <property type="match status" value="14"/>
</dbReference>
<feature type="domain" description="Cadherin" evidence="9">
    <location>
        <begin position="1454"/>
        <end position="1572"/>
    </location>
</feature>
<feature type="domain" description="Cadherin" evidence="9">
    <location>
        <begin position="303"/>
        <end position="422"/>
    </location>
</feature>
<accession>A0A182Q0Y0</accession>
<evidence type="ECO:0000256" key="8">
    <source>
        <dbReference type="SAM" id="Phobius"/>
    </source>
</evidence>
<feature type="domain" description="Cadherin" evidence="9">
    <location>
        <begin position="1226"/>
        <end position="1339"/>
    </location>
</feature>
<keyword evidence="11" id="KW-1185">Reference proteome</keyword>
<dbReference type="GO" id="GO:0048513">
    <property type="term" value="P:animal organ development"/>
    <property type="evidence" value="ECO:0007669"/>
    <property type="project" value="UniProtKB-ARBA"/>
</dbReference>
<feature type="domain" description="Cadherin" evidence="9">
    <location>
        <begin position="643"/>
        <end position="753"/>
    </location>
</feature>
<dbReference type="PANTHER" id="PTHR24026:SF133">
    <property type="entry name" value="CADHERIN-RELATED FAMILY MEMBER 2"/>
    <property type="match status" value="1"/>
</dbReference>
<keyword evidence="5 8" id="KW-1133">Transmembrane helix</keyword>
<keyword evidence="6 8" id="KW-0472">Membrane</keyword>
<keyword evidence="4 7" id="KW-0106">Calcium</keyword>
<evidence type="ECO:0000313" key="11">
    <source>
        <dbReference type="Proteomes" id="UP000075886"/>
    </source>
</evidence>
<proteinExistence type="predicted"/>
<dbReference type="InterPro" id="IPR020894">
    <property type="entry name" value="Cadherin_CS"/>
</dbReference>
<dbReference type="GO" id="GO:0048731">
    <property type="term" value="P:system development"/>
    <property type="evidence" value="ECO:0007669"/>
    <property type="project" value="UniProtKB-ARBA"/>
</dbReference>
<feature type="domain" description="Cadherin" evidence="9">
    <location>
        <begin position="767"/>
        <end position="872"/>
    </location>
</feature>
<dbReference type="PRINTS" id="PR00205">
    <property type="entry name" value="CADHERIN"/>
</dbReference>
<feature type="transmembrane region" description="Helical" evidence="8">
    <location>
        <begin position="1804"/>
        <end position="1827"/>
    </location>
</feature>
<dbReference type="VEuPathDB" id="VectorBase:AFAF000871"/>
<evidence type="ECO:0000256" key="5">
    <source>
        <dbReference type="ARBA" id="ARBA00022989"/>
    </source>
</evidence>
<evidence type="ECO:0000256" key="6">
    <source>
        <dbReference type="ARBA" id="ARBA00023136"/>
    </source>
</evidence>
<evidence type="ECO:0000256" key="4">
    <source>
        <dbReference type="ARBA" id="ARBA00022837"/>
    </source>
</evidence>
<dbReference type="EnsemblMetazoa" id="AFAF000871-RA">
    <property type="protein sequence ID" value="AFAF000871-PA"/>
    <property type="gene ID" value="AFAF000871"/>
</dbReference>
<dbReference type="GO" id="GO:0007156">
    <property type="term" value="P:homophilic cell adhesion via plasma membrane adhesion molecules"/>
    <property type="evidence" value="ECO:0007669"/>
    <property type="project" value="InterPro"/>
</dbReference>
<reference evidence="11" key="1">
    <citation type="submission" date="2014-01" db="EMBL/GenBank/DDBJ databases">
        <title>The Genome Sequence of Anopheles farauti FAR1 (V2).</title>
        <authorList>
            <consortium name="The Broad Institute Genomics Platform"/>
            <person name="Neafsey D.E."/>
            <person name="Besansky N."/>
            <person name="Howell P."/>
            <person name="Walton C."/>
            <person name="Young S.K."/>
            <person name="Zeng Q."/>
            <person name="Gargeya S."/>
            <person name="Fitzgerald M."/>
            <person name="Haas B."/>
            <person name="Abouelleil A."/>
            <person name="Allen A.W."/>
            <person name="Alvarado L."/>
            <person name="Arachchi H.M."/>
            <person name="Berlin A.M."/>
            <person name="Chapman S.B."/>
            <person name="Gainer-Dewar J."/>
            <person name="Goldberg J."/>
            <person name="Griggs A."/>
            <person name="Gujja S."/>
            <person name="Hansen M."/>
            <person name="Howarth C."/>
            <person name="Imamovic A."/>
            <person name="Ireland A."/>
            <person name="Larimer J."/>
            <person name="McCowan C."/>
            <person name="Murphy C."/>
            <person name="Pearson M."/>
            <person name="Poon T.W."/>
            <person name="Priest M."/>
            <person name="Roberts A."/>
            <person name="Saif S."/>
            <person name="Shea T."/>
            <person name="Sisk P."/>
            <person name="Sykes S."/>
            <person name="Wortman J."/>
            <person name="Nusbaum C."/>
            <person name="Birren B."/>
        </authorList>
    </citation>
    <scope>NUCLEOTIDE SEQUENCE [LARGE SCALE GENOMIC DNA]</scope>
    <source>
        <strain evidence="11">FAR1</strain>
    </source>
</reference>
<feature type="domain" description="Cadherin" evidence="9">
    <location>
        <begin position="423"/>
        <end position="540"/>
    </location>
</feature>
<feature type="domain" description="Cadherin" evidence="9">
    <location>
        <begin position="1573"/>
        <end position="1697"/>
    </location>
</feature>
<dbReference type="PROSITE" id="PS50268">
    <property type="entry name" value="CADHERIN_2"/>
    <property type="match status" value="14"/>
</dbReference>
<dbReference type="CDD" id="cd11304">
    <property type="entry name" value="Cadherin_repeat"/>
    <property type="match status" value="14"/>
</dbReference>
<feature type="domain" description="Cadherin" evidence="9">
    <location>
        <begin position="1342"/>
        <end position="1449"/>
    </location>
</feature>
<dbReference type="STRING" id="69004.A0A182Q0Y0"/>
<dbReference type="Proteomes" id="UP000075886">
    <property type="component" value="Unassembled WGS sequence"/>
</dbReference>
<dbReference type="GO" id="GO:0005509">
    <property type="term" value="F:calcium ion binding"/>
    <property type="evidence" value="ECO:0007669"/>
    <property type="project" value="UniProtKB-UniRule"/>
</dbReference>
<protein>
    <recommendedName>
        <fullName evidence="9">Cadherin domain-containing protein</fullName>
    </recommendedName>
</protein>
<evidence type="ECO:0000256" key="3">
    <source>
        <dbReference type="ARBA" id="ARBA00022737"/>
    </source>
</evidence>
<name>A0A182Q0Y0_9DIPT</name>
<evidence type="ECO:0000256" key="2">
    <source>
        <dbReference type="ARBA" id="ARBA00022692"/>
    </source>
</evidence>
<dbReference type="PANTHER" id="PTHR24026">
    <property type="entry name" value="FAT ATYPICAL CADHERIN-RELATED"/>
    <property type="match status" value="1"/>
</dbReference>
<dbReference type="GO" id="GO:0007163">
    <property type="term" value="P:establishment or maintenance of cell polarity"/>
    <property type="evidence" value="ECO:0007669"/>
    <property type="project" value="UniProtKB-ARBA"/>
</dbReference>
<dbReference type="SMART" id="SM00112">
    <property type="entry name" value="CA"/>
    <property type="match status" value="14"/>
</dbReference>
<dbReference type="InterPro" id="IPR015919">
    <property type="entry name" value="Cadherin-like_sf"/>
</dbReference>
<dbReference type="GO" id="GO:0048589">
    <property type="term" value="P:developmental growth"/>
    <property type="evidence" value="ECO:0007669"/>
    <property type="project" value="UniProtKB-ARBA"/>
</dbReference>
<dbReference type="PROSITE" id="PS00232">
    <property type="entry name" value="CADHERIN_1"/>
    <property type="match status" value="4"/>
</dbReference>
<feature type="domain" description="Cadherin" evidence="9">
    <location>
        <begin position="1004"/>
        <end position="1108"/>
    </location>
</feature>
<dbReference type="EMBL" id="AXCN02000346">
    <property type="status" value="NOT_ANNOTATED_CDS"/>
    <property type="molecule type" value="Genomic_DNA"/>
</dbReference>
<sequence>MNGCGHHPQEACYTYPTRPIVQTGRPVAVQPTCTRMKHPGVKLVSRAASCWLLLVLVLGLHSQPTLSQIINRTPHFIPGSGDMARFSLLENTPVGSVVYQLRGVDPEGSKLRFSISGPVFSVDRDSGVVRLRQSLDREQQDTVEVIISLTDEGILGTEPNTVSLRREIPIRDFNDNPPVFVGRPYSATISESTKPGSNVTVTPDIIATDQDEGMNAELTFSCYQDPTKGADDICEVFTVRTEKIAQGKFGAWIELRRPLDFETRPSYILSIQARDGSTTNALRAVAAVAITIVDVQDQPPIFINAPYSATIPENTIEGTRVLTINATDGDTGSPNPLMLMLENEPMGHFRLNYIGHPRSGVAELITTGKPLDREDPIITQNGGAYTFSIRATELINNELPGDSTTSQITIVLTDVDDHVPEFSQPAYEVSIPENLEQDTPLPGLAIVVTDRDLGPNSRYTLALRNIHNSEGVFAVVPTHGEGRTPIVVKVLDSSRLDYDVPSEDAKTFRFQLVASVDGEEKSTANVTVRLQDANDNSPTFPHSTYSLQVRENSPQGFKIAELSATDHDAGMFGQLSYAVKGFGAEFFRTHPTEGGLYVERQLDYEEQKSYSLALVARDGGGRETNANVFIDVLDENDNHPAFEALEYTRTIREGATEFEPQFFVRAVDVDGPTQGGGRVAYAIESENSISGHVFTVDETSGEIKITRPVSSMDTDRGQYELLVVATDHGVPPLKNDTRVLVRVGLSGNQRPIFRGHAATAGNRDIPGPPSYRATIPENAPAGHGVTQVSATDPDGLDELLRYKIVGASDNFVIDDRTGLITVARDARLDRDTNPESYAIVVNAIDAGFPIPETATTTVHVKIQDINDKPPRFTQQTYTAYVSERSPIDSEVLRVTAKDTDLNARIEYTLVEPITAVTKGGIPLLTTSSYDYRQAFRIEPDNGTIYVNSTLNYNYAAVITLTVRATDTMAEVAPDKQFDQTEVTLYVQSFKDTNPLFRNKGWSTVRPKIEVKVKEEAPVGSVVFRIEADDPVSDVPITDFELMMPDVDGLFGLNERTGEIMLLQRLDYETYNKTTIDFVVKAITSNRKRHSLAYVNVTVENVNDNAPSFERDSYRVTVLESDRYPHVVATVKATDQDAVRTEKDKLLGYNVIAYSLFGSHSNLFTIENATGEIRIAPGQQLDREKQSVLKLVVVAEDAPGRPQEAKKTTVEVMVDVLDVNDNAPIFGQRSYTAVIPENVLVDTFVIAITAHDPDEGLGGEVRYDILNEGEANGLLQINAKTGEIKTKAMLTGKGRAEPYELVIRAQDSGNQLPKQSSLYNDVSFTLYIGDISANDGIPFFIAPQIGQSANVTENATVGAPVFQVIASDPDSPATPSGTLRYRIQSDIEDAKSFSINSKTGLITTTRSLDRETKAAYNVIIEVSDMGEPPQASTVVLRINVLDIDDHEPRFVREVEAQPLELEVLEEQSAGSIVGNVSALDEDIGPNGAIDYTIIEGNELGLFEISRTDDNLAVLRTTKPLDRESLESVRLTIRCFKFNTNPEPLVHDTYQRNDKSQRQVVIRVVDIDDHAPRFERENQTIGIRHNVPIDTPIANGRAFDEDPTARPIVYTIQSINFVPQFYRRDNRTEDYAGIFSLNADTAEIRTTRSMSNFVDGYFQLSVRATNTDEPSRISETQMKIFVIRDKSLLRFVFSRPPTEVSGVLDRFTADMQQRLANANLELSVFDAQVLSHSDHSLDFSSTSSCFQLTRHGSALTPVEMMRIMDEAEMKEALAEVYHQYSVHKIDSCAVGRKPPASALIASSGTWLVILAGLIGFAAFASTMTACCLAKRYKRQVRSTINSQRIVGSDIYGSATPVLYTEPIYGAL</sequence>
<dbReference type="GO" id="GO:0001736">
    <property type="term" value="P:establishment of planar polarity"/>
    <property type="evidence" value="ECO:0007669"/>
    <property type="project" value="UniProtKB-ARBA"/>
</dbReference>
<dbReference type="GO" id="GO:0005886">
    <property type="term" value="C:plasma membrane"/>
    <property type="evidence" value="ECO:0007669"/>
    <property type="project" value="UniProtKB-SubCell"/>
</dbReference>
<comment type="subcellular location">
    <subcellularLocation>
        <location evidence="1">Membrane</location>
    </subcellularLocation>
</comment>
<feature type="domain" description="Cadherin" evidence="9">
    <location>
        <begin position="80"/>
        <end position="180"/>
    </location>
</feature>
<keyword evidence="2 8" id="KW-0812">Transmembrane</keyword>
<feature type="domain" description="Cadherin" evidence="9">
    <location>
        <begin position="541"/>
        <end position="642"/>
    </location>
</feature>
<reference evidence="10" key="2">
    <citation type="submission" date="2020-05" db="UniProtKB">
        <authorList>
            <consortium name="EnsemblMetazoa"/>
        </authorList>
    </citation>
    <scope>IDENTIFICATION</scope>
    <source>
        <strain evidence="10">FAR1</strain>
    </source>
</reference>
<evidence type="ECO:0000256" key="1">
    <source>
        <dbReference type="ARBA" id="ARBA00004370"/>
    </source>
</evidence>